<dbReference type="PANTHER" id="PTHR13144:SF0">
    <property type="entry name" value="PROTEIN TEX261"/>
    <property type="match status" value="1"/>
</dbReference>
<feature type="transmembrane region" description="Helical" evidence="6">
    <location>
        <begin position="127"/>
        <end position="147"/>
    </location>
</feature>
<evidence type="ECO:0000256" key="6">
    <source>
        <dbReference type="SAM" id="Phobius"/>
    </source>
</evidence>
<keyword evidence="3 6" id="KW-0812">Transmembrane</keyword>
<gene>
    <name evidence="7" type="ORF">M9Y10_034946</name>
</gene>
<keyword evidence="5 6" id="KW-0472">Membrane</keyword>
<reference evidence="7 8" key="1">
    <citation type="submission" date="2024-04" db="EMBL/GenBank/DDBJ databases">
        <title>Tritrichomonas musculus Genome.</title>
        <authorList>
            <person name="Alves-Ferreira E."/>
            <person name="Grigg M."/>
            <person name="Lorenzi H."/>
            <person name="Galac M."/>
        </authorList>
    </citation>
    <scope>NUCLEOTIDE SEQUENCE [LARGE SCALE GENOMIC DNA]</scope>
    <source>
        <strain evidence="7 8">EAF2021</strain>
    </source>
</reference>
<dbReference type="InterPro" id="IPR007277">
    <property type="entry name" value="Svp26/Tex261"/>
</dbReference>
<feature type="transmembrane region" description="Helical" evidence="6">
    <location>
        <begin position="6"/>
        <end position="28"/>
    </location>
</feature>
<feature type="transmembrane region" description="Helical" evidence="6">
    <location>
        <begin position="66"/>
        <end position="89"/>
    </location>
</feature>
<sequence length="195" mass="22793">MIDKLFFFLEVIFELFVLVLIVIAFIYYSSAFIEERMKTMTKIIKILNIFILGISSLLLFSSFSKYLSFFIIISNILWLCILFTGFPFVNLTRPDFLLAIITTVISHALMMIHFLQHDEVSSLTTASYFVLYVWILPILIIISLDAITCDDFDDNDTNEKEAQLDQKPHSYIRIFFSNFLNKATEYLPHNTDKHD</sequence>
<dbReference type="Pfam" id="PF04148">
    <property type="entry name" value="Erv26"/>
    <property type="match status" value="1"/>
</dbReference>
<comment type="subcellular location">
    <subcellularLocation>
        <location evidence="1">Membrane</location>
        <topology evidence="1">Multi-pass membrane protein</topology>
    </subcellularLocation>
</comment>
<evidence type="ECO:0000256" key="4">
    <source>
        <dbReference type="ARBA" id="ARBA00022989"/>
    </source>
</evidence>
<keyword evidence="8" id="KW-1185">Reference proteome</keyword>
<evidence type="ECO:0008006" key="9">
    <source>
        <dbReference type="Google" id="ProtNLM"/>
    </source>
</evidence>
<evidence type="ECO:0000256" key="2">
    <source>
        <dbReference type="ARBA" id="ARBA00008096"/>
    </source>
</evidence>
<evidence type="ECO:0000313" key="8">
    <source>
        <dbReference type="Proteomes" id="UP001470230"/>
    </source>
</evidence>
<dbReference type="EMBL" id="JAPFFF010000005">
    <property type="protein sequence ID" value="KAK8890178.1"/>
    <property type="molecule type" value="Genomic_DNA"/>
</dbReference>
<feature type="transmembrane region" description="Helical" evidence="6">
    <location>
        <begin position="96"/>
        <end position="115"/>
    </location>
</feature>
<evidence type="ECO:0000256" key="1">
    <source>
        <dbReference type="ARBA" id="ARBA00004141"/>
    </source>
</evidence>
<evidence type="ECO:0000256" key="5">
    <source>
        <dbReference type="ARBA" id="ARBA00023136"/>
    </source>
</evidence>
<keyword evidence="4 6" id="KW-1133">Transmembrane helix</keyword>
<comment type="caution">
    <text evidence="7">The sequence shown here is derived from an EMBL/GenBank/DDBJ whole genome shotgun (WGS) entry which is preliminary data.</text>
</comment>
<evidence type="ECO:0000256" key="3">
    <source>
        <dbReference type="ARBA" id="ARBA00022692"/>
    </source>
</evidence>
<protein>
    <recommendedName>
        <fullName evidence="9">Transmembrane adaptor Erv26</fullName>
    </recommendedName>
</protein>
<name>A0ABR2KH97_9EUKA</name>
<dbReference type="Proteomes" id="UP001470230">
    <property type="component" value="Unassembled WGS sequence"/>
</dbReference>
<organism evidence="7 8">
    <name type="scientific">Tritrichomonas musculus</name>
    <dbReference type="NCBI Taxonomy" id="1915356"/>
    <lineage>
        <taxon>Eukaryota</taxon>
        <taxon>Metamonada</taxon>
        <taxon>Parabasalia</taxon>
        <taxon>Tritrichomonadida</taxon>
        <taxon>Tritrichomonadidae</taxon>
        <taxon>Tritrichomonas</taxon>
    </lineage>
</organism>
<proteinExistence type="inferred from homology"/>
<accession>A0ABR2KH97</accession>
<dbReference type="PANTHER" id="PTHR13144">
    <property type="entry name" value="TEX261 PROTEIN"/>
    <property type="match status" value="1"/>
</dbReference>
<comment type="similarity">
    <text evidence="2">Belongs to the SVP26 family.</text>
</comment>
<evidence type="ECO:0000313" key="7">
    <source>
        <dbReference type="EMBL" id="KAK8890178.1"/>
    </source>
</evidence>
<feature type="transmembrane region" description="Helical" evidence="6">
    <location>
        <begin position="40"/>
        <end position="60"/>
    </location>
</feature>